<feature type="domain" description="HTH lacI-type" evidence="4">
    <location>
        <begin position="1"/>
        <end position="54"/>
    </location>
</feature>
<evidence type="ECO:0000313" key="5">
    <source>
        <dbReference type="EMBL" id="MBU9725868.1"/>
    </source>
</evidence>
<sequence length="325" mass="36175">MNINEIARLAGVSRATVSRYINDGYVSQEKRQAIKKVIDATGYIPSAQAQMLRTNKTMQVGIVLPEIRSDFACEMGDGITSVLAEKGYYLLLGNSKNSTSRELEYLNIFRNNRVDGIIFIPTGFPAEQQKFLDKLTTPCVIIGQQVKGHSCVCFDDYEAARNMTELLVKRGRTQYAMLAVPRKNREALREQDGFLAVLSENGIPDENIIITETGYGIQDGYHAMCHLLSRKPDIDAVFVAADEIAVGAVNAIRDLGRRIPEDISIASLGDTKLAEVISPKLTTARYFYRDSGVEAAEMLLDMMEAKNLTARQRKMGFEVICRETV</sequence>
<dbReference type="Proteomes" id="UP001314681">
    <property type="component" value="Unassembled WGS sequence"/>
</dbReference>
<dbReference type="RefSeq" id="WP_158350081.1">
    <property type="nucleotide sequence ID" value="NZ_JAHQCX010000004.1"/>
</dbReference>
<dbReference type="InterPro" id="IPR000843">
    <property type="entry name" value="HTH_LacI"/>
</dbReference>
<evidence type="ECO:0000256" key="2">
    <source>
        <dbReference type="ARBA" id="ARBA00023125"/>
    </source>
</evidence>
<dbReference type="InterPro" id="IPR046335">
    <property type="entry name" value="LacI/GalR-like_sensor"/>
</dbReference>
<organism evidence="5 6">
    <name type="scientific">Diplocloster modestus</name>
    <dbReference type="NCBI Taxonomy" id="2850322"/>
    <lineage>
        <taxon>Bacteria</taxon>
        <taxon>Bacillati</taxon>
        <taxon>Bacillota</taxon>
        <taxon>Clostridia</taxon>
        <taxon>Lachnospirales</taxon>
        <taxon>Lachnospiraceae</taxon>
        <taxon>Diplocloster</taxon>
    </lineage>
</organism>
<evidence type="ECO:0000256" key="1">
    <source>
        <dbReference type="ARBA" id="ARBA00023015"/>
    </source>
</evidence>
<dbReference type="Pfam" id="PF13377">
    <property type="entry name" value="Peripla_BP_3"/>
    <property type="match status" value="1"/>
</dbReference>
<protein>
    <submittedName>
        <fullName evidence="5">LacI family transcriptional regulator</fullName>
    </submittedName>
</protein>
<dbReference type="CDD" id="cd01542">
    <property type="entry name" value="PBP1_TreR-like"/>
    <property type="match status" value="1"/>
</dbReference>
<name>A0ABS6K5V9_9FIRM</name>
<keyword evidence="3" id="KW-0804">Transcription</keyword>
<dbReference type="PANTHER" id="PTHR30146:SF154">
    <property type="entry name" value="TRANSCRIPTION REGULATOR, MEMBER OF GALR FAMILY"/>
    <property type="match status" value="1"/>
</dbReference>
<dbReference type="SUPFAM" id="SSF53822">
    <property type="entry name" value="Periplasmic binding protein-like I"/>
    <property type="match status" value="1"/>
</dbReference>
<dbReference type="Gene3D" id="1.10.260.40">
    <property type="entry name" value="lambda repressor-like DNA-binding domains"/>
    <property type="match status" value="1"/>
</dbReference>
<dbReference type="InterPro" id="IPR028082">
    <property type="entry name" value="Peripla_BP_I"/>
</dbReference>
<dbReference type="Pfam" id="PF00356">
    <property type="entry name" value="LacI"/>
    <property type="match status" value="1"/>
</dbReference>
<proteinExistence type="predicted"/>
<dbReference type="CDD" id="cd01392">
    <property type="entry name" value="HTH_LacI"/>
    <property type="match status" value="1"/>
</dbReference>
<dbReference type="PROSITE" id="PS00356">
    <property type="entry name" value="HTH_LACI_1"/>
    <property type="match status" value="1"/>
</dbReference>
<comment type="caution">
    <text evidence="5">The sequence shown here is derived from an EMBL/GenBank/DDBJ whole genome shotgun (WGS) entry which is preliminary data.</text>
</comment>
<keyword evidence="6" id="KW-1185">Reference proteome</keyword>
<dbReference type="EMBL" id="JAHQCX010000004">
    <property type="protein sequence ID" value="MBU9725868.1"/>
    <property type="molecule type" value="Genomic_DNA"/>
</dbReference>
<dbReference type="SUPFAM" id="SSF47413">
    <property type="entry name" value="lambda repressor-like DNA-binding domains"/>
    <property type="match status" value="1"/>
</dbReference>
<evidence type="ECO:0000259" key="4">
    <source>
        <dbReference type="PROSITE" id="PS50932"/>
    </source>
</evidence>
<keyword evidence="1" id="KW-0805">Transcription regulation</keyword>
<evidence type="ECO:0000313" key="6">
    <source>
        <dbReference type="Proteomes" id="UP001314681"/>
    </source>
</evidence>
<evidence type="ECO:0000256" key="3">
    <source>
        <dbReference type="ARBA" id="ARBA00023163"/>
    </source>
</evidence>
<gene>
    <name evidence="5" type="ORF">KTH90_07555</name>
</gene>
<dbReference type="SMART" id="SM00354">
    <property type="entry name" value="HTH_LACI"/>
    <property type="match status" value="1"/>
</dbReference>
<dbReference type="PANTHER" id="PTHR30146">
    <property type="entry name" value="LACI-RELATED TRANSCRIPTIONAL REPRESSOR"/>
    <property type="match status" value="1"/>
</dbReference>
<accession>A0ABS6K5V9</accession>
<dbReference type="InterPro" id="IPR010982">
    <property type="entry name" value="Lambda_DNA-bd_dom_sf"/>
</dbReference>
<reference evidence="5 6" key="1">
    <citation type="submission" date="2021-06" db="EMBL/GenBank/DDBJ databases">
        <title>Description of novel taxa of the family Lachnospiraceae.</title>
        <authorList>
            <person name="Chaplin A.V."/>
            <person name="Sokolova S.R."/>
            <person name="Pikina A.P."/>
            <person name="Korzhanova M."/>
            <person name="Belova V."/>
            <person name="Korostin D."/>
            <person name="Efimov B.A."/>
        </authorList>
    </citation>
    <scope>NUCLEOTIDE SEQUENCE [LARGE SCALE GENOMIC DNA]</scope>
    <source>
        <strain evidence="5 6">ASD4241</strain>
    </source>
</reference>
<keyword evidence="2" id="KW-0238">DNA-binding</keyword>
<dbReference type="Gene3D" id="3.40.50.2300">
    <property type="match status" value="2"/>
</dbReference>
<dbReference type="PROSITE" id="PS50932">
    <property type="entry name" value="HTH_LACI_2"/>
    <property type="match status" value="1"/>
</dbReference>